<comment type="caution">
    <text evidence="7">The sequence shown here is derived from an EMBL/GenBank/DDBJ whole genome shotgun (WGS) entry which is preliminary data.</text>
</comment>
<dbReference type="GO" id="GO:0016020">
    <property type="term" value="C:membrane"/>
    <property type="evidence" value="ECO:0007669"/>
    <property type="project" value="InterPro"/>
</dbReference>
<evidence type="ECO:0000256" key="3">
    <source>
        <dbReference type="ARBA" id="ARBA00022597"/>
    </source>
</evidence>
<dbReference type="Pfam" id="PF00359">
    <property type="entry name" value="PTS_EIIA_2"/>
    <property type="match status" value="1"/>
</dbReference>
<dbReference type="SUPFAM" id="SSF55804">
    <property type="entry name" value="Phoshotransferase/anion transport protein"/>
    <property type="match status" value="1"/>
</dbReference>
<dbReference type="Proteomes" id="UP000193558">
    <property type="component" value="Unassembled WGS sequence"/>
</dbReference>
<dbReference type="InterPro" id="IPR051541">
    <property type="entry name" value="PTS_SugarTrans_NitroReg"/>
</dbReference>
<dbReference type="PROSITE" id="PS51094">
    <property type="entry name" value="PTS_EIIA_TYPE_2"/>
    <property type="match status" value="1"/>
</dbReference>
<gene>
    <name evidence="7" type="ORF">HA51_01170</name>
</gene>
<dbReference type="AlphaFoldDB" id="A0A1X1D4V7"/>
<sequence length="157" mass="17101">MLDKVVISDILSRSCVVTDLVATNKVEVIEYLSALLLAENIINDKSGFVHDVLAREELGPTGFDNQVAIPHGKSSTVNETRMAVARLRDPVDWETEDEVAVRLVILFAVRNADSSIGHIKVLASVSVALGDDEVVEQLMQAETSEALYRLIVNNTGV</sequence>
<organism evidence="7 8">
    <name type="scientific">Pantoea rwandensis</name>
    <dbReference type="NCBI Taxonomy" id="1076550"/>
    <lineage>
        <taxon>Bacteria</taxon>
        <taxon>Pseudomonadati</taxon>
        <taxon>Pseudomonadota</taxon>
        <taxon>Gammaproteobacteria</taxon>
        <taxon>Enterobacterales</taxon>
        <taxon>Erwiniaceae</taxon>
        <taxon>Pantoea</taxon>
    </lineage>
</organism>
<keyword evidence="3" id="KW-0762">Sugar transport</keyword>
<keyword evidence="5" id="KW-0598">Phosphotransferase system</keyword>
<name>A0A1X1D4V7_9GAMM</name>
<evidence type="ECO:0000313" key="7">
    <source>
        <dbReference type="EMBL" id="ORM71715.1"/>
    </source>
</evidence>
<evidence type="ECO:0000256" key="4">
    <source>
        <dbReference type="ARBA" id="ARBA00022679"/>
    </source>
</evidence>
<evidence type="ECO:0000259" key="6">
    <source>
        <dbReference type="PROSITE" id="PS51094"/>
    </source>
</evidence>
<dbReference type="Gene3D" id="3.40.930.10">
    <property type="entry name" value="Mannitol-specific EII, Chain A"/>
    <property type="match status" value="1"/>
</dbReference>
<dbReference type="InterPro" id="IPR016152">
    <property type="entry name" value="PTrfase/Anion_transptr"/>
</dbReference>
<protein>
    <submittedName>
        <fullName evidence="7">DNA-binding protein</fullName>
    </submittedName>
</protein>
<dbReference type="GO" id="GO:0008982">
    <property type="term" value="F:protein-N(PI)-phosphohistidine-sugar phosphotransferase activity"/>
    <property type="evidence" value="ECO:0007669"/>
    <property type="project" value="InterPro"/>
</dbReference>
<dbReference type="OrthoDB" id="95460at2"/>
<keyword evidence="2" id="KW-0597">Phosphoprotein</keyword>
<feature type="domain" description="PTS EIIA type-2" evidence="6">
    <location>
        <begin position="9"/>
        <end position="154"/>
    </location>
</feature>
<dbReference type="RefSeq" id="WP_084931371.1">
    <property type="nucleotide sequence ID" value="NZ_MLFR01000001.1"/>
</dbReference>
<evidence type="ECO:0000256" key="1">
    <source>
        <dbReference type="ARBA" id="ARBA00022448"/>
    </source>
</evidence>
<dbReference type="CDD" id="cd00211">
    <property type="entry name" value="PTS_IIA_fru"/>
    <property type="match status" value="1"/>
</dbReference>
<proteinExistence type="predicted"/>
<dbReference type="PANTHER" id="PTHR47738:SF2">
    <property type="entry name" value="PTS SYSTEM FRUCTOSE-LIKE EIIA COMPONENT"/>
    <property type="match status" value="1"/>
</dbReference>
<keyword evidence="4" id="KW-0808">Transferase</keyword>
<evidence type="ECO:0000313" key="8">
    <source>
        <dbReference type="Proteomes" id="UP000193558"/>
    </source>
</evidence>
<evidence type="ECO:0000256" key="5">
    <source>
        <dbReference type="ARBA" id="ARBA00022683"/>
    </source>
</evidence>
<reference evidence="7 8" key="1">
    <citation type="journal article" date="2017" name="Antonie Van Leeuwenhoek">
        <title>Phylogenomic resolution of the bacterial genus Pantoea and its relationship with Erwinia and Tatumella.</title>
        <authorList>
            <person name="Palmer M."/>
            <person name="Steenkamp E.T."/>
            <person name="Coetzee M.P."/>
            <person name="Chan W.Y."/>
            <person name="van Zyl E."/>
            <person name="De Maayer P."/>
            <person name="Coutinho T.A."/>
            <person name="Blom J."/>
            <person name="Smits T.H."/>
            <person name="Duffy B."/>
            <person name="Venter S.N."/>
        </authorList>
    </citation>
    <scope>NUCLEOTIDE SEQUENCE [LARGE SCALE GENOMIC DNA]</scope>
    <source>
        <strain evidence="7 8">LMG 26275</strain>
    </source>
</reference>
<dbReference type="GO" id="GO:0003677">
    <property type="term" value="F:DNA binding"/>
    <property type="evidence" value="ECO:0007669"/>
    <property type="project" value="UniProtKB-KW"/>
</dbReference>
<keyword evidence="7" id="KW-0238">DNA-binding</keyword>
<dbReference type="EMBL" id="MLFR01000001">
    <property type="protein sequence ID" value="ORM71715.1"/>
    <property type="molecule type" value="Genomic_DNA"/>
</dbReference>
<dbReference type="GO" id="GO:0009401">
    <property type="term" value="P:phosphoenolpyruvate-dependent sugar phosphotransferase system"/>
    <property type="evidence" value="ECO:0007669"/>
    <property type="project" value="UniProtKB-KW"/>
</dbReference>
<accession>A0A1X1D4V7</accession>
<dbReference type="PANTHER" id="PTHR47738">
    <property type="entry name" value="PTS SYSTEM FRUCTOSE-LIKE EIIA COMPONENT-RELATED"/>
    <property type="match status" value="1"/>
</dbReference>
<dbReference type="InterPro" id="IPR004715">
    <property type="entry name" value="PTS_IIA_fruc"/>
</dbReference>
<evidence type="ECO:0000256" key="2">
    <source>
        <dbReference type="ARBA" id="ARBA00022553"/>
    </source>
</evidence>
<keyword evidence="1" id="KW-0813">Transport</keyword>
<dbReference type="InterPro" id="IPR002178">
    <property type="entry name" value="PTS_EIIA_type-2_dom"/>
</dbReference>
<dbReference type="NCBIfam" id="TIGR00848">
    <property type="entry name" value="fruA"/>
    <property type="match status" value="1"/>
</dbReference>